<proteinExistence type="predicted"/>
<dbReference type="EMBL" id="CAEZUF010000074">
    <property type="protein sequence ID" value="CAB4595345.1"/>
    <property type="molecule type" value="Genomic_DNA"/>
</dbReference>
<protein>
    <submittedName>
        <fullName evidence="1">Unannotated protein</fullName>
    </submittedName>
</protein>
<name>A0A6J6G8C1_9ZZZZ</name>
<sequence>MKRSASIVSIILAIGLLSLISTTASAKTGTTCKKVGIKSSESGKNFTCTRSGVRLIWREDISKKKPKQQVIQLPKPGDAALKPYGCGAGAWYYRFSKGVMQRSFFEDKHFTSTDPRRESSFHPIRVKAYEAVRKQFNANNPAGADVQTNVSKTFPRELLETLQEQLRQNISHWHEYLPQGSTVQATYFTGSDKEFGDNSKQTMSGPLEDYFMKELEKYKEFNCSLGAGVSGAHLINRGPYEGQPGYFLAASTPPQQTFWAPFYQPHELTHSVQALIIDDIWSIKMPMNFHEGGAEFFGMAMGYSNLGWYADEVDKRVIEKDMYERVMEIKNKEDVVKMLKITEDNPGPFAGGAEVTNSVRWAYSMGNLLWEWVTAEYGYETYWNILKSLNLTRDYEKSIKDVLGVSKEQLYENASPYILLQIKNALGNGWSKSYKTNP</sequence>
<reference evidence="1" key="1">
    <citation type="submission" date="2020-05" db="EMBL/GenBank/DDBJ databases">
        <authorList>
            <person name="Chiriac C."/>
            <person name="Salcher M."/>
            <person name="Ghai R."/>
            <person name="Kavagutti S V."/>
        </authorList>
    </citation>
    <scope>NUCLEOTIDE SEQUENCE</scope>
</reference>
<accession>A0A6J6G8C1</accession>
<gene>
    <name evidence="1" type="ORF">UFOPK1791_00800</name>
</gene>
<evidence type="ECO:0000313" key="1">
    <source>
        <dbReference type="EMBL" id="CAB4595345.1"/>
    </source>
</evidence>
<organism evidence="1">
    <name type="scientific">freshwater metagenome</name>
    <dbReference type="NCBI Taxonomy" id="449393"/>
    <lineage>
        <taxon>unclassified sequences</taxon>
        <taxon>metagenomes</taxon>
        <taxon>ecological metagenomes</taxon>
    </lineage>
</organism>
<dbReference type="AlphaFoldDB" id="A0A6J6G8C1"/>